<name>A0A8C7YV15_9TELE</name>
<reference evidence="15" key="2">
    <citation type="submission" date="2025-09" db="UniProtKB">
        <authorList>
            <consortium name="Ensembl"/>
        </authorList>
    </citation>
    <scope>IDENTIFICATION</scope>
</reference>
<evidence type="ECO:0000256" key="6">
    <source>
        <dbReference type="ARBA" id="ARBA00023125"/>
    </source>
</evidence>
<dbReference type="CDD" id="cd06956">
    <property type="entry name" value="NR_DBD_RXR"/>
    <property type="match status" value="1"/>
</dbReference>
<dbReference type="GeneTree" id="ENSGT00940000166019"/>
<dbReference type="Pfam" id="PF11825">
    <property type="entry name" value="Nuc_recep-AF1"/>
    <property type="match status" value="1"/>
</dbReference>
<dbReference type="InterPro" id="IPR035500">
    <property type="entry name" value="NHR-like_dom_sf"/>
</dbReference>
<dbReference type="Gene3D" id="3.30.50.10">
    <property type="entry name" value="Erythroid Transcription Factor GATA-1, subunit A"/>
    <property type="match status" value="1"/>
</dbReference>
<dbReference type="SMART" id="SM00430">
    <property type="entry name" value="HOLI"/>
    <property type="match status" value="1"/>
</dbReference>
<evidence type="ECO:0000256" key="1">
    <source>
        <dbReference type="ARBA" id="ARBA00006421"/>
    </source>
</evidence>
<evidence type="ECO:0000256" key="9">
    <source>
        <dbReference type="ARBA" id="ARBA00023242"/>
    </source>
</evidence>
<dbReference type="InterPro" id="IPR021780">
    <property type="entry name" value="Nuc_recep-AF1"/>
</dbReference>
<accession>A0A8C7YV15</accession>
<feature type="transmembrane region" description="Helical" evidence="12">
    <location>
        <begin position="81"/>
        <end position="103"/>
    </location>
</feature>
<dbReference type="FunFam" id="1.10.565.10:FF:000002">
    <property type="entry name" value="Retinoic acid receptor RXR-alpha"/>
    <property type="match status" value="1"/>
</dbReference>
<keyword evidence="7 10" id="KW-0804">Transcription</keyword>
<keyword evidence="8 10" id="KW-0675">Receptor</keyword>
<evidence type="ECO:0000256" key="5">
    <source>
        <dbReference type="ARBA" id="ARBA00023015"/>
    </source>
</evidence>
<dbReference type="GO" id="GO:0043565">
    <property type="term" value="F:sequence-specific DNA binding"/>
    <property type="evidence" value="ECO:0007669"/>
    <property type="project" value="InterPro"/>
</dbReference>
<evidence type="ECO:0000256" key="8">
    <source>
        <dbReference type="ARBA" id="ARBA00023170"/>
    </source>
</evidence>
<comment type="domain">
    <text evidence="11">Composed of three domains: a modulating N-terminal domain, a DNA-binding domain and a C-terminal ligand-binding domain.</text>
</comment>
<keyword evidence="3 10" id="KW-0863">Zinc-finger</keyword>
<dbReference type="Ensembl" id="ENSOSIT00000033462.1">
    <property type="protein sequence ID" value="ENSOSIP00000031751.1"/>
    <property type="gene ID" value="ENSOSIG00000016032.1"/>
</dbReference>
<comment type="subcellular location">
    <subcellularLocation>
        <location evidence="10">Nucleus</location>
    </subcellularLocation>
</comment>
<dbReference type="SUPFAM" id="SSF48508">
    <property type="entry name" value="Nuclear receptor ligand-binding domain"/>
    <property type="match status" value="1"/>
</dbReference>
<evidence type="ECO:0000256" key="10">
    <source>
        <dbReference type="RuleBase" id="RU004334"/>
    </source>
</evidence>
<proteinExistence type="inferred from homology"/>
<keyword evidence="12" id="KW-0472">Membrane</keyword>
<dbReference type="CDD" id="cd06943">
    <property type="entry name" value="NR_LBD_RXR_like"/>
    <property type="match status" value="1"/>
</dbReference>
<evidence type="ECO:0000256" key="4">
    <source>
        <dbReference type="ARBA" id="ARBA00022833"/>
    </source>
</evidence>
<comment type="subunit">
    <text evidence="11">Homodimer. Heterodimer; with a rar molecule.</text>
</comment>
<dbReference type="InterPro" id="IPR050274">
    <property type="entry name" value="Nuclear_hormone_rcpt_NR2"/>
</dbReference>
<comment type="function">
    <text evidence="11">Receptor for retinoic acid that acts as a transcription factor. Forms homo- or heterodimers with retinoic acid receptors (rars) and binds to target response elements in response to their ligands, all-trans or 9-cis retinoic acid, to regulate gene expression in various biological processes.</text>
</comment>
<dbReference type="PROSITE" id="PS51030">
    <property type="entry name" value="NUCLEAR_REC_DBD_2"/>
    <property type="match status" value="1"/>
</dbReference>
<keyword evidence="2 10" id="KW-0479">Metal-binding</keyword>
<dbReference type="PROSITE" id="PS51843">
    <property type="entry name" value="NR_LBD"/>
    <property type="match status" value="1"/>
</dbReference>
<dbReference type="PRINTS" id="PR00545">
    <property type="entry name" value="RETINOIDXR"/>
</dbReference>
<dbReference type="SUPFAM" id="SSF57716">
    <property type="entry name" value="Glucocorticoid receptor-like (DNA-binding domain)"/>
    <property type="match status" value="1"/>
</dbReference>
<dbReference type="Proteomes" id="UP000694383">
    <property type="component" value="Unplaced"/>
</dbReference>
<keyword evidence="4 10" id="KW-0862">Zinc</keyword>
<dbReference type="Gene3D" id="1.10.565.10">
    <property type="entry name" value="Retinoid X Receptor"/>
    <property type="match status" value="1"/>
</dbReference>
<dbReference type="FunFam" id="3.30.50.10:FF:000005">
    <property type="entry name" value="Retinoic acid receptor RXR-alpha"/>
    <property type="match status" value="1"/>
</dbReference>
<evidence type="ECO:0000259" key="13">
    <source>
        <dbReference type="PROSITE" id="PS51030"/>
    </source>
</evidence>
<dbReference type="GO" id="GO:0008270">
    <property type="term" value="F:zinc ion binding"/>
    <property type="evidence" value="ECO:0007669"/>
    <property type="project" value="UniProtKB-UniRule"/>
</dbReference>
<dbReference type="PRINTS" id="PR00047">
    <property type="entry name" value="STROIDFINGER"/>
</dbReference>
<dbReference type="GO" id="GO:0003707">
    <property type="term" value="F:nuclear steroid receptor activity"/>
    <property type="evidence" value="ECO:0007669"/>
    <property type="project" value="UniProtKB-UniRule"/>
</dbReference>
<dbReference type="PANTHER" id="PTHR24083">
    <property type="entry name" value="NUCLEAR HORMONE RECEPTOR"/>
    <property type="match status" value="1"/>
</dbReference>
<organism evidence="15 16">
    <name type="scientific">Oryzias sinensis</name>
    <name type="common">Chinese medaka</name>
    <dbReference type="NCBI Taxonomy" id="183150"/>
    <lineage>
        <taxon>Eukaryota</taxon>
        <taxon>Metazoa</taxon>
        <taxon>Chordata</taxon>
        <taxon>Craniata</taxon>
        <taxon>Vertebrata</taxon>
        <taxon>Euteleostomi</taxon>
        <taxon>Actinopterygii</taxon>
        <taxon>Neopterygii</taxon>
        <taxon>Teleostei</taxon>
        <taxon>Neoteleostei</taxon>
        <taxon>Acanthomorphata</taxon>
        <taxon>Ovalentaria</taxon>
        <taxon>Atherinomorphae</taxon>
        <taxon>Beloniformes</taxon>
        <taxon>Adrianichthyidae</taxon>
        <taxon>Oryziinae</taxon>
        <taxon>Oryzias</taxon>
    </lineage>
</organism>
<dbReference type="InterPro" id="IPR001628">
    <property type="entry name" value="Znf_hrmn_rcpt"/>
</dbReference>
<evidence type="ECO:0000313" key="15">
    <source>
        <dbReference type="Ensembl" id="ENSOSIP00000031751.1"/>
    </source>
</evidence>
<evidence type="ECO:0000259" key="14">
    <source>
        <dbReference type="PROSITE" id="PS51843"/>
    </source>
</evidence>
<keyword evidence="12" id="KW-0812">Transmembrane</keyword>
<evidence type="ECO:0000313" key="16">
    <source>
        <dbReference type="Proteomes" id="UP000694383"/>
    </source>
</evidence>
<dbReference type="PROSITE" id="PS00031">
    <property type="entry name" value="NUCLEAR_REC_DBD_1"/>
    <property type="match status" value="1"/>
</dbReference>
<comment type="similarity">
    <text evidence="1">Belongs to the nuclear hormone receptor family. NR2 subfamily.</text>
</comment>
<keyword evidence="12" id="KW-1133">Transmembrane helix</keyword>
<evidence type="ECO:0000256" key="11">
    <source>
        <dbReference type="RuleBase" id="RU369010"/>
    </source>
</evidence>
<dbReference type="PRINTS" id="PR00398">
    <property type="entry name" value="STRDHORMONER"/>
</dbReference>
<dbReference type="InterPro" id="IPR000003">
    <property type="entry name" value="Retinoid-X_rcpt/HNF4"/>
</dbReference>
<evidence type="ECO:0000256" key="7">
    <source>
        <dbReference type="ARBA" id="ARBA00023163"/>
    </source>
</evidence>
<keyword evidence="9 10" id="KW-0539">Nucleus</keyword>
<reference evidence="15" key="1">
    <citation type="submission" date="2025-08" db="UniProtKB">
        <authorList>
            <consortium name="Ensembl"/>
        </authorList>
    </citation>
    <scope>IDENTIFICATION</scope>
</reference>
<sequence>MYDASIIHTCCFQLCSAAACSLSEAAFCLGNGPQRPNSSVCAGITVGGRSSAGWRLRRNAHRLTCGQVEDTAQRFSLPLHFLLLLSVGLSSGLFSFNSLFSLLSCRHPQMNSMNSVSSSEDIKPPPGLQNLGNINYQCTSPGGMSKHICAICGDRSSGKHYGVYSCEGCKGFFKRTVRKDLTYTCRDSKECLIDKRQRNRCQYCRYQKCLAMGMKREAVQEERQRGKERGENEVESTCSFNEEMPVDKILDAELAVEPKTETYSDSSPGNSTNDPVTNICQAADKQLFTLVEWAKRIPHFSDLPLDDQVILLRAGWNELLIASFSHRSVTVKDGILLATGLHVHRSSAHSAGVGSIFDRVLTELVSKMKDMQMDKTELGCLRAIVLFNPDAKGLSNPSEVEALREKVYASLEAYTKQKYPDQPGRFAKLLLRLPALRSIGLKCLEHLFFFKLIGDTPIDTFLMEMLEAPHQIT</sequence>
<keyword evidence="6 10" id="KW-0238">DNA-binding</keyword>
<dbReference type="InterPro" id="IPR013088">
    <property type="entry name" value="Znf_NHR/GATA"/>
</dbReference>
<keyword evidence="5 10" id="KW-0805">Transcription regulation</keyword>
<evidence type="ECO:0000256" key="12">
    <source>
        <dbReference type="SAM" id="Phobius"/>
    </source>
</evidence>
<feature type="domain" description="NR LBD" evidence="14">
    <location>
        <begin position="241"/>
        <end position="469"/>
    </location>
</feature>
<feature type="domain" description="Nuclear receptor" evidence="13">
    <location>
        <begin position="146"/>
        <end position="221"/>
    </location>
</feature>
<evidence type="ECO:0000256" key="3">
    <source>
        <dbReference type="ARBA" id="ARBA00022771"/>
    </source>
</evidence>
<dbReference type="Pfam" id="PF00104">
    <property type="entry name" value="Hormone_recep"/>
    <property type="match status" value="1"/>
</dbReference>
<evidence type="ECO:0000256" key="2">
    <source>
        <dbReference type="ARBA" id="ARBA00022723"/>
    </source>
</evidence>
<dbReference type="InterPro" id="IPR000536">
    <property type="entry name" value="Nucl_hrmn_rcpt_lig-bd"/>
</dbReference>
<dbReference type="InterPro" id="IPR001723">
    <property type="entry name" value="Nuclear_hrmn_rcpt"/>
</dbReference>
<dbReference type="AlphaFoldDB" id="A0A8C7YV15"/>
<dbReference type="GO" id="GO:0005634">
    <property type="term" value="C:nucleus"/>
    <property type="evidence" value="ECO:0007669"/>
    <property type="project" value="UniProtKB-SubCell"/>
</dbReference>
<dbReference type="Pfam" id="PF00105">
    <property type="entry name" value="zf-C4"/>
    <property type="match status" value="1"/>
</dbReference>
<keyword evidence="16" id="KW-1185">Reference proteome</keyword>
<protein>
    <recommendedName>
        <fullName evidence="11">Retinoic acid receptor RXR</fullName>
    </recommendedName>
    <alternativeName>
        <fullName evidence="11">Nuclear receptor subfamily 2 group B member</fullName>
    </alternativeName>
</protein>
<dbReference type="SMART" id="SM00399">
    <property type="entry name" value="ZnF_C4"/>
    <property type="match status" value="1"/>
</dbReference>